<dbReference type="AlphaFoldDB" id="A0A0L8GKH2"/>
<sequence>MAATTVVLNKSPKFGRTAFLESWFNESDNLRLITIKIMFRITWQRSTYLIQSKDLFLFRKNYASFPVRVGDVSQ</sequence>
<reference evidence="1" key="1">
    <citation type="submission" date="2015-07" db="EMBL/GenBank/DDBJ databases">
        <title>MeaNS - Measles Nucleotide Surveillance Program.</title>
        <authorList>
            <person name="Tran T."/>
            <person name="Druce J."/>
        </authorList>
    </citation>
    <scope>NUCLEOTIDE SEQUENCE</scope>
    <source>
        <strain evidence="1">UCB-OBI-ISO-001</strain>
        <tissue evidence="1">Gonad</tissue>
    </source>
</reference>
<name>A0A0L8GKH2_OCTBM</name>
<proteinExistence type="predicted"/>
<accession>A0A0L8GKH2</accession>
<gene>
    <name evidence="1" type="ORF">OCBIM_22032024mg</name>
</gene>
<protein>
    <submittedName>
        <fullName evidence="1">Uncharacterized protein</fullName>
    </submittedName>
</protein>
<organism evidence="1">
    <name type="scientific">Octopus bimaculoides</name>
    <name type="common">California two-spotted octopus</name>
    <dbReference type="NCBI Taxonomy" id="37653"/>
    <lineage>
        <taxon>Eukaryota</taxon>
        <taxon>Metazoa</taxon>
        <taxon>Spiralia</taxon>
        <taxon>Lophotrochozoa</taxon>
        <taxon>Mollusca</taxon>
        <taxon>Cephalopoda</taxon>
        <taxon>Coleoidea</taxon>
        <taxon>Octopodiformes</taxon>
        <taxon>Octopoda</taxon>
        <taxon>Incirrata</taxon>
        <taxon>Octopodidae</taxon>
        <taxon>Octopus</taxon>
    </lineage>
</organism>
<dbReference type="EMBL" id="KQ421411">
    <property type="protein sequence ID" value="KOF77507.1"/>
    <property type="molecule type" value="Genomic_DNA"/>
</dbReference>
<evidence type="ECO:0000313" key="1">
    <source>
        <dbReference type="EMBL" id="KOF77507.1"/>
    </source>
</evidence>